<proteinExistence type="predicted"/>
<dbReference type="EMBL" id="NJES01000489">
    <property type="protein sequence ID" value="PHH71648.1"/>
    <property type="molecule type" value="Genomic_DNA"/>
</dbReference>
<accession>A0A2C5Y0L6</accession>
<evidence type="ECO:0000313" key="2">
    <source>
        <dbReference type="EMBL" id="PHH71648.1"/>
    </source>
</evidence>
<evidence type="ECO:0000256" key="1">
    <source>
        <dbReference type="SAM" id="MobiDB-lite"/>
    </source>
</evidence>
<reference evidence="2 3" key="1">
    <citation type="submission" date="2017-06" db="EMBL/GenBank/DDBJ databases">
        <title>Ant-infecting Ophiocordyceps genomes reveal a high diversity of potential behavioral manipulation genes and a possible major role for enterotoxins.</title>
        <authorList>
            <person name="De Bekker C."/>
            <person name="Evans H.C."/>
            <person name="Brachmann A."/>
            <person name="Hughes D.P."/>
        </authorList>
    </citation>
    <scope>NUCLEOTIDE SEQUENCE [LARGE SCALE GENOMIC DNA]</scope>
    <source>
        <strain evidence="2 3">Map16</strain>
    </source>
</reference>
<sequence>MLIERGYVPTREAIATAPSTNPPPRTSSPALTLTPTCPRAHSHAVLIAAMQSLVAQTFLTHDEATNACHAFARAQGFALAIATNKPIAANPCYIALVEPVGAADTAK</sequence>
<protein>
    <submittedName>
        <fullName evidence="2">Uncharacterized protein</fullName>
    </submittedName>
</protein>
<comment type="caution">
    <text evidence="2">The sequence shown here is derived from an EMBL/GenBank/DDBJ whole genome shotgun (WGS) entry which is preliminary data.</text>
</comment>
<gene>
    <name evidence="2" type="ORF">CDD80_5083</name>
</gene>
<name>A0A2C5Y0L6_9HYPO</name>
<feature type="region of interest" description="Disordered" evidence="1">
    <location>
        <begin position="9"/>
        <end position="32"/>
    </location>
</feature>
<organism evidence="2 3">
    <name type="scientific">Ophiocordyceps camponoti-rufipedis</name>
    <dbReference type="NCBI Taxonomy" id="2004952"/>
    <lineage>
        <taxon>Eukaryota</taxon>
        <taxon>Fungi</taxon>
        <taxon>Dikarya</taxon>
        <taxon>Ascomycota</taxon>
        <taxon>Pezizomycotina</taxon>
        <taxon>Sordariomycetes</taxon>
        <taxon>Hypocreomycetidae</taxon>
        <taxon>Hypocreales</taxon>
        <taxon>Ophiocordycipitaceae</taxon>
        <taxon>Ophiocordyceps</taxon>
    </lineage>
</organism>
<keyword evidence="3" id="KW-1185">Reference proteome</keyword>
<evidence type="ECO:0000313" key="3">
    <source>
        <dbReference type="Proteomes" id="UP000226431"/>
    </source>
</evidence>
<dbReference type="Proteomes" id="UP000226431">
    <property type="component" value="Unassembled WGS sequence"/>
</dbReference>
<dbReference type="AlphaFoldDB" id="A0A2C5Y0L6"/>